<comment type="caution">
    <text evidence="2">The sequence shown here is derived from an EMBL/GenBank/DDBJ whole genome shotgun (WGS) entry which is preliminary data.</text>
</comment>
<keyword evidence="3" id="KW-1185">Reference proteome</keyword>
<evidence type="ECO:0000313" key="3">
    <source>
        <dbReference type="Proteomes" id="UP000233551"/>
    </source>
</evidence>
<protein>
    <submittedName>
        <fullName evidence="2">Uncharacterized protein</fullName>
    </submittedName>
</protein>
<accession>A0A2I0I123</accession>
<organism evidence="2 3">
    <name type="scientific">Punica granatum</name>
    <name type="common">Pomegranate</name>
    <dbReference type="NCBI Taxonomy" id="22663"/>
    <lineage>
        <taxon>Eukaryota</taxon>
        <taxon>Viridiplantae</taxon>
        <taxon>Streptophyta</taxon>
        <taxon>Embryophyta</taxon>
        <taxon>Tracheophyta</taxon>
        <taxon>Spermatophyta</taxon>
        <taxon>Magnoliopsida</taxon>
        <taxon>eudicotyledons</taxon>
        <taxon>Gunneridae</taxon>
        <taxon>Pentapetalae</taxon>
        <taxon>rosids</taxon>
        <taxon>malvids</taxon>
        <taxon>Myrtales</taxon>
        <taxon>Lythraceae</taxon>
        <taxon>Punica</taxon>
    </lineage>
</organism>
<dbReference type="Proteomes" id="UP000233551">
    <property type="component" value="Unassembled WGS sequence"/>
</dbReference>
<feature type="transmembrane region" description="Helical" evidence="1">
    <location>
        <begin position="43"/>
        <end position="63"/>
    </location>
</feature>
<evidence type="ECO:0000256" key="1">
    <source>
        <dbReference type="SAM" id="Phobius"/>
    </source>
</evidence>
<keyword evidence="1" id="KW-0812">Transmembrane</keyword>
<evidence type="ECO:0000313" key="2">
    <source>
        <dbReference type="EMBL" id="PKI37674.1"/>
    </source>
</evidence>
<gene>
    <name evidence="2" type="ORF">CRG98_041967</name>
</gene>
<keyword evidence="1" id="KW-0472">Membrane</keyword>
<reference evidence="2 3" key="1">
    <citation type="submission" date="2017-11" db="EMBL/GenBank/DDBJ databases">
        <title>De-novo sequencing of pomegranate (Punica granatum L.) genome.</title>
        <authorList>
            <person name="Akparov Z."/>
            <person name="Amiraslanov A."/>
            <person name="Hajiyeva S."/>
            <person name="Abbasov M."/>
            <person name="Kaur K."/>
            <person name="Hamwieh A."/>
            <person name="Solovyev V."/>
            <person name="Salamov A."/>
            <person name="Braich B."/>
            <person name="Kosarev P."/>
            <person name="Mahmoud A."/>
            <person name="Hajiyev E."/>
            <person name="Babayeva S."/>
            <person name="Izzatullayeva V."/>
            <person name="Mammadov A."/>
            <person name="Mammadov A."/>
            <person name="Sharifova S."/>
            <person name="Ojaghi J."/>
            <person name="Eynullazada K."/>
            <person name="Bayramov B."/>
            <person name="Abdulazimova A."/>
            <person name="Shahmuradov I."/>
        </authorList>
    </citation>
    <scope>NUCLEOTIDE SEQUENCE [LARGE SCALE GENOMIC DNA]</scope>
    <source>
        <strain evidence="3">cv. AG2017</strain>
        <tissue evidence="2">Leaf</tissue>
    </source>
</reference>
<proteinExistence type="predicted"/>
<sequence length="136" mass="15041">MGWSKEYLDLLWVSRRSLFPAIGFLINGCIFTNWVVYGDTSTTIVAIKCVSVLFFAPVAFFCLQGGAGTLVRANISSSPCPAVEFRMSHDESGRTRIHSLGGGAPDILLRTVSGAAVLWPRFPCSWPLSFWWLFFA</sequence>
<dbReference type="EMBL" id="PGOL01004345">
    <property type="protein sequence ID" value="PKI37674.1"/>
    <property type="molecule type" value="Genomic_DNA"/>
</dbReference>
<keyword evidence="1" id="KW-1133">Transmembrane helix</keyword>
<dbReference type="AlphaFoldDB" id="A0A2I0I123"/>
<feature type="transmembrane region" description="Helical" evidence="1">
    <location>
        <begin position="18"/>
        <end position="37"/>
    </location>
</feature>
<name>A0A2I0I123_PUNGR</name>